<feature type="transmembrane region" description="Helical" evidence="1">
    <location>
        <begin position="378"/>
        <end position="401"/>
    </location>
</feature>
<name>A0A9N8DWN7_9STRA</name>
<sequence>MIANGMVANGLRLWLLFVLLPCQDVSAKQNKESKKFPFVRPEVIHGGYIPPLTNTVSTGLQRPLSPRIPVSKAATIPTVSSSTKSALFAIGGASSSTSRRNENEHPKRRIPLTVAVSYVYLATVFTMTLIPVVLMPVVSSTSCKAAAAAGATPAQIASSASSMVTAIASVASLGGAVGRFVNGFAVQIYGGKFSSSSYLMVMAGFVTLFGTLPPQSTNTYTYAAVLAGMEFCYSIQWAACLYILSNHYLSDSSSESKTRFAKSVTSISLGSTVGILSSKALGPALLHLVSPRILAFIGALVALSGSLVMGQLVQEYPDNYHNNKSNKEPFHWSQILDSVKAIGGTKLFWLASVGHGIVYLARQADRVLGSFFEVVSGLPTSLCAGLTASVTLGFVLGLVTATRKWPSLETPQQQNRFFMQRYAMGVLACLGLAVASIPSAMTMLSPQLKAAVVVLASGLMAMAVSYQFYQFPPLIANLYGRNKAVVTSWLNGMGFLIAAPVWAITSRVVRAAPGGVGWAMAWTNIAVLFGISGLLMTKMVLPSVLAGTEKQKDT</sequence>
<dbReference type="EMBL" id="CAICTM010000399">
    <property type="protein sequence ID" value="CAB9509685.1"/>
    <property type="molecule type" value="Genomic_DNA"/>
</dbReference>
<comment type="caution">
    <text evidence="3">The sequence shown here is derived from an EMBL/GenBank/DDBJ whole genome shotgun (WGS) entry which is preliminary data.</text>
</comment>
<reference evidence="3" key="1">
    <citation type="submission" date="2020-06" db="EMBL/GenBank/DDBJ databases">
        <authorList>
            <consortium name="Plant Systems Biology data submission"/>
        </authorList>
    </citation>
    <scope>NUCLEOTIDE SEQUENCE</scope>
    <source>
        <strain evidence="3">D6</strain>
    </source>
</reference>
<feature type="transmembrane region" description="Helical" evidence="1">
    <location>
        <begin position="450"/>
        <end position="469"/>
    </location>
</feature>
<evidence type="ECO:0000313" key="3">
    <source>
        <dbReference type="EMBL" id="CAB9509685.1"/>
    </source>
</evidence>
<dbReference type="OrthoDB" id="43963at2759"/>
<keyword evidence="4" id="KW-1185">Reference proteome</keyword>
<feature type="transmembrane region" description="Helical" evidence="1">
    <location>
        <begin position="293"/>
        <end position="313"/>
    </location>
</feature>
<dbReference type="AlphaFoldDB" id="A0A9N8DWN7"/>
<dbReference type="Proteomes" id="UP001153069">
    <property type="component" value="Unassembled WGS sequence"/>
</dbReference>
<dbReference type="Gene3D" id="1.20.1250.20">
    <property type="entry name" value="MFS general substrate transporter like domains"/>
    <property type="match status" value="1"/>
</dbReference>
<dbReference type="SUPFAM" id="SSF103473">
    <property type="entry name" value="MFS general substrate transporter"/>
    <property type="match status" value="1"/>
</dbReference>
<keyword evidence="1" id="KW-0472">Membrane</keyword>
<feature type="signal peptide" evidence="2">
    <location>
        <begin position="1"/>
        <end position="27"/>
    </location>
</feature>
<dbReference type="InterPro" id="IPR036259">
    <property type="entry name" value="MFS_trans_sf"/>
</dbReference>
<feature type="transmembrane region" description="Helical" evidence="1">
    <location>
        <begin position="515"/>
        <end position="535"/>
    </location>
</feature>
<accession>A0A9N8DWN7</accession>
<evidence type="ECO:0000256" key="1">
    <source>
        <dbReference type="SAM" id="Phobius"/>
    </source>
</evidence>
<feature type="transmembrane region" description="Helical" evidence="1">
    <location>
        <begin position="219"/>
        <end position="244"/>
    </location>
</feature>
<feature type="transmembrane region" description="Helical" evidence="1">
    <location>
        <begin position="160"/>
        <end position="181"/>
    </location>
</feature>
<feature type="transmembrane region" description="Helical" evidence="1">
    <location>
        <begin position="118"/>
        <end position="139"/>
    </location>
</feature>
<keyword evidence="1" id="KW-0812">Transmembrane</keyword>
<keyword evidence="2" id="KW-0732">Signal</keyword>
<evidence type="ECO:0000313" key="4">
    <source>
        <dbReference type="Proteomes" id="UP001153069"/>
    </source>
</evidence>
<evidence type="ECO:0000256" key="2">
    <source>
        <dbReference type="SAM" id="SignalP"/>
    </source>
</evidence>
<feature type="chain" id="PRO_5040494882" evidence="2">
    <location>
        <begin position="28"/>
        <end position="554"/>
    </location>
</feature>
<keyword evidence="1" id="KW-1133">Transmembrane helix</keyword>
<feature type="transmembrane region" description="Helical" evidence="1">
    <location>
        <begin position="489"/>
        <end position="509"/>
    </location>
</feature>
<feature type="transmembrane region" description="Helical" evidence="1">
    <location>
        <begin position="193"/>
        <end position="212"/>
    </location>
</feature>
<proteinExistence type="predicted"/>
<gene>
    <name evidence="3" type="ORF">SEMRO_400_G135150.1</name>
</gene>
<feature type="transmembrane region" description="Helical" evidence="1">
    <location>
        <begin position="422"/>
        <end position="444"/>
    </location>
</feature>
<organism evidence="3 4">
    <name type="scientific">Seminavis robusta</name>
    <dbReference type="NCBI Taxonomy" id="568900"/>
    <lineage>
        <taxon>Eukaryota</taxon>
        <taxon>Sar</taxon>
        <taxon>Stramenopiles</taxon>
        <taxon>Ochrophyta</taxon>
        <taxon>Bacillariophyta</taxon>
        <taxon>Bacillariophyceae</taxon>
        <taxon>Bacillariophycidae</taxon>
        <taxon>Naviculales</taxon>
        <taxon>Naviculaceae</taxon>
        <taxon>Seminavis</taxon>
    </lineage>
</organism>
<protein>
    <submittedName>
        <fullName evidence="3">Uncharacterized protein</fullName>
    </submittedName>
</protein>